<dbReference type="InterPro" id="IPR003439">
    <property type="entry name" value="ABC_transporter-like_ATP-bd"/>
</dbReference>
<dbReference type="InterPro" id="IPR050611">
    <property type="entry name" value="ABCF"/>
</dbReference>
<reference evidence="7" key="1">
    <citation type="submission" date="2014-05" db="EMBL/GenBank/DDBJ databases">
        <authorList>
            <person name="Chronopoulou M."/>
        </authorList>
    </citation>
    <scope>NUCLEOTIDE SEQUENCE</scope>
    <source>
        <tissue evidence="7">Whole organism</tissue>
    </source>
</reference>
<accession>A0A0K2TLU1</accession>
<keyword evidence="3" id="KW-0547">Nucleotide-binding</keyword>
<dbReference type="Pfam" id="PF12848">
    <property type="entry name" value="ABC_tran_Xtn"/>
    <property type="match status" value="1"/>
</dbReference>
<dbReference type="InterPro" id="IPR027417">
    <property type="entry name" value="P-loop_NTPase"/>
</dbReference>
<dbReference type="GO" id="GO:0016887">
    <property type="term" value="F:ATP hydrolysis activity"/>
    <property type="evidence" value="ECO:0007669"/>
    <property type="project" value="InterPro"/>
</dbReference>
<dbReference type="CDD" id="cd03221">
    <property type="entry name" value="ABCF_EF-3"/>
    <property type="match status" value="2"/>
</dbReference>
<keyword evidence="4 7" id="KW-0067">ATP-binding</keyword>
<evidence type="ECO:0000313" key="7">
    <source>
        <dbReference type="EMBL" id="CDW26627.1"/>
    </source>
</evidence>
<dbReference type="PROSITE" id="PS00211">
    <property type="entry name" value="ABC_TRANSPORTER_1"/>
    <property type="match status" value="1"/>
</dbReference>
<dbReference type="EMBL" id="HACA01009266">
    <property type="protein sequence ID" value="CDW26627.1"/>
    <property type="molecule type" value="Transcribed_RNA"/>
</dbReference>
<proteinExistence type="inferred from homology"/>
<dbReference type="OrthoDB" id="332281at2759"/>
<evidence type="ECO:0000256" key="1">
    <source>
        <dbReference type="ARBA" id="ARBA00011054"/>
    </source>
</evidence>
<dbReference type="AlphaFoldDB" id="A0A0K2TLU1"/>
<evidence type="ECO:0000256" key="2">
    <source>
        <dbReference type="ARBA" id="ARBA00022737"/>
    </source>
</evidence>
<dbReference type="FunFam" id="3.40.50.300:FF:000011">
    <property type="entry name" value="Putative ABC transporter ATP-binding component"/>
    <property type="match status" value="1"/>
</dbReference>
<keyword evidence="5" id="KW-0007">Acetylation</keyword>
<comment type="similarity">
    <text evidence="1">Belongs to the ABC transporter superfamily. ABCF family. EF3 subfamily.</text>
</comment>
<evidence type="ECO:0000256" key="5">
    <source>
        <dbReference type="ARBA" id="ARBA00022990"/>
    </source>
</evidence>
<dbReference type="PROSITE" id="PS50893">
    <property type="entry name" value="ABC_TRANSPORTER_2"/>
    <property type="match status" value="2"/>
</dbReference>
<dbReference type="PANTHER" id="PTHR19211">
    <property type="entry name" value="ATP-BINDING TRANSPORT PROTEIN-RELATED"/>
    <property type="match status" value="1"/>
</dbReference>
<dbReference type="InterPro" id="IPR003593">
    <property type="entry name" value="AAA+_ATPase"/>
</dbReference>
<protein>
    <submittedName>
        <fullName evidence="7">ATP-binding cassette sub-family F member 3</fullName>
    </submittedName>
</protein>
<organism evidence="7">
    <name type="scientific">Lepeophtheirus salmonis</name>
    <name type="common">Salmon louse</name>
    <name type="synonym">Caligus salmonis</name>
    <dbReference type="NCBI Taxonomy" id="72036"/>
    <lineage>
        <taxon>Eukaryota</taxon>
        <taxon>Metazoa</taxon>
        <taxon>Ecdysozoa</taxon>
        <taxon>Arthropoda</taxon>
        <taxon>Crustacea</taxon>
        <taxon>Multicrustacea</taxon>
        <taxon>Hexanauplia</taxon>
        <taxon>Copepoda</taxon>
        <taxon>Siphonostomatoida</taxon>
        <taxon>Caligidae</taxon>
        <taxon>Lepeophtheirus</taxon>
    </lineage>
</organism>
<dbReference type="SMART" id="SM00382">
    <property type="entry name" value="AAA"/>
    <property type="match status" value="2"/>
</dbReference>
<evidence type="ECO:0000256" key="4">
    <source>
        <dbReference type="ARBA" id="ARBA00022840"/>
    </source>
</evidence>
<evidence type="ECO:0000259" key="6">
    <source>
        <dbReference type="PROSITE" id="PS50893"/>
    </source>
</evidence>
<dbReference type="Gene3D" id="3.40.50.300">
    <property type="entry name" value="P-loop containing nucleotide triphosphate hydrolases"/>
    <property type="match status" value="2"/>
</dbReference>
<dbReference type="FunFam" id="3.40.50.300:FF:000104">
    <property type="entry name" value="ATP-binding cassette sub-family F member 3"/>
    <property type="match status" value="1"/>
</dbReference>
<dbReference type="GO" id="GO:0005524">
    <property type="term" value="F:ATP binding"/>
    <property type="evidence" value="ECO:0007669"/>
    <property type="project" value="UniProtKB-KW"/>
</dbReference>
<name>A0A0K2TLU1_LEPSM</name>
<sequence>MSEGEGGCGFLSAELRRLCLRRGACSLDSQSEVLEYCEGVLWRCGEDLESGSEVYDALGELLEELLPGEAEAEIRALCDELYGLLGLRTGKSRPGEGVLCLESGGSGVSELCSPICLGESLEGAEVLDSLQGGRGSIWMEEKRGLGRVDKEKLEKAEKALLKKQGKDSSLKSHSSSQLILQATASQVLPKTRTDFNLSKDIRLEGVDVAFGDKILIQNTNLSLIHGRRYGLVGRNGLGKSTFLRMLSSSQLRIPTHISILHVEQEVVGDDTSALQSVLESDTKRQSLIQEAQHLSKEALNSYRLSEIYTEMEAIEADKAPSRASIILSGLGFDIIMQNKSTKKFSGGWRMRIALARALFCKPDLLLLDEPTNMLDMEAIVWLEKYLQSESFLSIFCTYCFFIIAWQSTLLVVSHNRNFLDNVTTDIIHLQSKRLDTYKGNYTVFINQMTEKLKAQRREYEAQQDYRKHVQEFIDKFRFNAKRASLVQSRIKQLEKLPFLMPVVKEAEIIIRFPDVQKLSPPILCLNDVKFSYDGKNDIFDHVDISATMESRICIVGKNGSGKSTLLKLIMEEISVTDGRRIVHRNLKFGYFSQHHVDQLNMNLCPLQIMEKKFRGKKMEECRQMLGHFGISGDLALQKTSSLSGGQKSRVAFAVLCGEEPNFLILDEPTNHLDLETIDALGHGLMKYNGGLILVCHDERLIRMVCQELWVCSKGKISRLEGGFDEYRRILELELEI</sequence>
<feature type="domain" description="ABC transporter" evidence="6">
    <location>
        <begin position="201"/>
        <end position="456"/>
    </location>
</feature>
<dbReference type="Pfam" id="PF00005">
    <property type="entry name" value="ABC_tran"/>
    <property type="match status" value="2"/>
</dbReference>
<dbReference type="InterPro" id="IPR032781">
    <property type="entry name" value="ABC_tran_Xtn"/>
</dbReference>
<keyword evidence="2" id="KW-0677">Repeat</keyword>
<dbReference type="PANTHER" id="PTHR19211:SF117">
    <property type="entry name" value="ATP-BINDING CASSETTE SUB-FAMILY F MEMBER 3"/>
    <property type="match status" value="1"/>
</dbReference>
<dbReference type="Pfam" id="PF26051">
    <property type="entry name" value="PWI_ABCF3"/>
    <property type="match status" value="1"/>
</dbReference>
<dbReference type="SUPFAM" id="SSF52540">
    <property type="entry name" value="P-loop containing nucleoside triphosphate hydrolases"/>
    <property type="match status" value="2"/>
</dbReference>
<evidence type="ECO:0000256" key="3">
    <source>
        <dbReference type="ARBA" id="ARBA00022741"/>
    </source>
</evidence>
<gene>
    <name evidence="7" type="primary">ABCF3</name>
</gene>
<dbReference type="InterPro" id="IPR017871">
    <property type="entry name" value="ABC_transporter-like_CS"/>
</dbReference>
<feature type="domain" description="ABC transporter" evidence="6">
    <location>
        <begin position="523"/>
        <end position="736"/>
    </location>
</feature>
<dbReference type="InterPro" id="IPR058770">
    <property type="entry name" value="PWI_ABCF3"/>
</dbReference>